<dbReference type="SMART" id="SM00091">
    <property type="entry name" value="PAS"/>
    <property type="match status" value="1"/>
</dbReference>
<evidence type="ECO:0000256" key="3">
    <source>
        <dbReference type="ARBA" id="ARBA00022553"/>
    </source>
</evidence>
<dbReference type="InterPro" id="IPR004358">
    <property type="entry name" value="Sig_transdc_His_kin-like_C"/>
</dbReference>
<proteinExistence type="predicted"/>
<evidence type="ECO:0000256" key="1">
    <source>
        <dbReference type="ARBA" id="ARBA00000085"/>
    </source>
</evidence>
<dbReference type="InterPro" id="IPR000014">
    <property type="entry name" value="PAS"/>
</dbReference>
<dbReference type="InterPro" id="IPR036890">
    <property type="entry name" value="HATPase_C_sf"/>
</dbReference>
<dbReference type="PANTHER" id="PTHR43711:SF26">
    <property type="entry name" value="SENSOR HISTIDINE KINASE RCSC"/>
    <property type="match status" value="1"/>
</dbReference>
<dbReference type="InterPro" id="IPR036097">
    <property type="entry name" value="HisK_dim/P_sf"/>
</dbReference>
<accession>A0A8H8WWH0</accession>
<dbReference type="PROSITE" id="PS50112">
    <property type="entry name" value="PAS"/>
    <property type="match status" value="1"/>
</dbReference>
<evidence type="ECO:0000313" key="10">
    <source>
        <dbReference type="EMBL" id="BCM85449.1"/>
    </source>
</evidence>
<dbReference type="CDD" id="cd00130">
    <property type="entry name" value="PAS"/>
    <property type="match status" value="1"/>
</dbReference>
<protein>
    <recommendedName>
        <fullName evidence="2">histidine kinase</fullName>
        <ecNumber evidence="2">2.7.13.3</ecNumber>
    </recommendedName>
</protein>
<sequence length="632" mass="66235">MHINSAFASLVDARLTGLVHESTAGDPAERARHERFLISRLATGAVLMAMLPPYLLWRGVPTLVEAAAAACLILPVFAALLLARTGNLTLAHGVSSAALTGLVVCLASLTGGPSSAVTIWLVMIPVEALLAGSHRAALVAALLAMLGAVAVAVIEPATGFGFFAWPSALAMPVFAITAICHVLALSLEHRRREGRWSARLNAASMRDALLLDAIDDLVTWHDRTGSVLQASPAARSLAGTTPDALEGRGLFNRVHVSDRPAFLTALSAAAVQAQPVTVQFRLHAAGEAGEAGRVIWAEMRAHRVPGAMVPAVAGEAAVVAVTRDVSEHRRRSEEIEEARAAAERADEVKSRFLATVSHELRTPLNAIIGFSEMLEAESTLALGPERRREYAGIIHSSGRHLLEVVNTLLDMSRIQSGNFDYAPEPFEIAGLARGVCDLMQIRADQGGVRLRREIAADLPEVTADPRACRQMLINLLSNAVKFTPRGGDVTLSVRRVFDRIEMAVADTGIGIAEADLPRLGDPFFQAGLGAGSGYGRPHEGTGLGLSVVRGLVGLHHGELTVESGPSRGTRVVVTLPLDCRVGRGDPGNPVPIRTAALAAAGSVPAALPAGALPPPAAPVPGELPAAALRLTG</sequence>
<organism evidence="10 11">
    <name type="scientific">Methylobacterium indicum</name>
    <dbReference type="NCBI Taxonomy" id="1775910"/>
    <lineage>
        <taxon>Bacteria</taxon>
        <taxon>Pseudomonadati</taxon>
        <taxon>Pseudomonadota</taxon>
        <taxon>Alphaproteobacteria</taxon>
        <taxon>Hyphomicrobiales</taxon>
        <taxon>Methylobacteriaceae</taxon>
        <taxon>Methylobacterium</taxon>
    </lineage>
</organism>
<dbReference type="SUPFAM" id="SSF55785">
    <property type="entry name" value="PYP-like sensor domain (PAS domain)"/>
    <property type="match status" value="1"/>
</dbReference>
<dbReference type="Gene3D" id="3.30.450.20">
    <property type="entry name" value="PAS domain"/>
    <property type="match status" value="1"/>
</dbReference>
<name>A0A8H8WWH0_9HYPH</name>
<evidence type="ECO:0000256" key="7">
    <source>
        <dbReference type="SAM" id="Phobius"/>
    </source>
</evidence>
<dbReference type="PANTHER" id="PTHR43711">
    <property type="entry name" value="TWO-COMPONENT HISTIDINE KINASE"/>
    <property type="match status" value="1"/>
</dbReference>
<keyword evidence="4" id="KW-0808">Transferase</keyword>
<keyword evidence="5 10" id="KW-0418">Kinase</keyword>
<dbReference type="InterPro" id="IPR003661">
    <property type="entry name" value="HisK_dim/P_dom"/>
</dbReference>
<dbReference type="InterPro" id="IPR013656">
    <property type="entry name" value="PAS_4"/>
</dbReference>
<evidence type="ECO:0000259" key="9">
    <source>
        <dbReference type="PROSITE" id="PS50112"/>
    </source>
</evidence>
<evidence type="ECO:0000256" key="6">
    <source>
        <dbReference type="ARBA" id="ARBA00023012"/>
    </source>
</evidence>
<keyword evidence="3" id="KW-0597">Phosphoprotein</keyword>
<dbReference type="GO" id="GO:0000155">
    <property type="term" value="F:phosphorelay sensor kinase activity"/>
    <property type="evidence" value="ECO:0007669"/>
    <property type="project" value="InterPro"/>
</dbReference>
<dbReference type="EMBL" id="AP024145">
    <property type="protein sequence ID" value="BCM85449.1"/>
    <property type="molecule type" value="Genomic_DNA"/>
</dbReference>
<dbReference type="Pfam" id="PF02518">
    <property type="entry name" value="HATPase_c"/>
    <property type="match status" value="1"/>
</dbReference>
<keyword evidence="7" id="KW-0812">Transmembrane</keyword>
<evidence type="ECO:0000256" key="5">
    <source>
        <dbReference type="ARBA" id="ARBA00022777"/>
    </source>
</evidence>
<keyword evidence="6" id="KW-0902">Two-component regulatory system</keyword>
<dbReference type="Pfam" id="PF08448">
    <property type="entry name" value="PAS_4"/>
    <property type="match status" value="1"/>
</dbReference>
<dbReference type="PRINTS" id="PR00344">
    <property type="entry name" value="BCTRLSENSOR"/>
</dbReference>
<dbReference type="NCBIfam" id="TIGR00229">
    <property type="entry name" value="sensory_box"/>
    <property type="match status" value="1"/>
</dbReference>
<comment type="catalytic activity">
    <reaction evidence="1">
        <text>ATP + protein L-histidine = ADP + protein N-phospho-L-histidine.</text>
        <dbReference type="EC" id="2.7.13.3"/>
    </reaction>
</comment>
<feature type="transmembrane region" description="Helical" evidence="7">
    <location>
        <begin position="63"/>
        <end position="83"/>
    </location>
</feature>
<dbReference type="Proteomes" id="UP000663508">
    <property type="component" value="Chromosome"/>
</dbReference>
<dbReference type="InterPro" id="IPR050736">
    <property type="entry name" value="Sensor_HK_Regulatory"/>
</dbReference>
<dbReference type="KEGG" id="mind:mvi_39100"/>
<evidence type="ECO:0000256" key="2">
    <source>
        <dbReference type="ARBA" id="ARBA00012438"/>
    </source>
</evidence>
<evidence type="ECO:0000256" key="4">
    <source>
        <dbReference type="ARBA" id="ARBA00022679"/>
    </source>
</evidence>
<dbReference type="SUPFAM" id="SSF47384">
    <property type="entry name" value="Homodimeric domain of signal transducing histidine kinase"/>
    <property type="match status" value="1"/>
</dbReference>
<dbReference type="AlphaFoldDB" id="A0A8H8WWH0"/>
<feature type="transmembrane region" description="Helical" evidence="7">
    <location>
        <begin position="37"/>
        <end position="57"/>
    </location>
</feature>
<dbReference type="Gene3D" id="3.30.565.10">
    <property type="entry name" value="Histidine kinase-like ATPase, C-terminal domain"/>
    <property type="match status" value="1"/>
</dbReference>
<feature type="transmembrane region" description="Helical" evidence="7">
    <location>
        <begin position="139"/>
        <end position="163"/>
    </location>
</feature>
<reference evidence="10" key="1">
    <citation type="submission" date="2020-11" db="EMBL/GenBank/DDBJ databases">
        <title>Complete genome sequence of a novel pathogenic Methylobacterium strain isolated from rice in Vietnam.</title>
        <authorList>
            <person name="Lai K."/>
            <person name="Okazaki S."/>
            <person name="Higashi K."/>
            <person name="Mori H."/>
            <person name="Toyoda A."/>
            <person name="Kurokawa K."/>
        </authorList>
    </citation>
    <scope>NUCLEOTIDE SEQUENCE</scope>
    <source>
        <strain evidence="10">VL1</strain>
    </source>
</reference>
<dbReference type="InterPro" id="IPR035965">
    <property type="entry name" value="PAS-like_dom_sf"/>
</dbReference>
<evidence type="ECO:0000259" key="8">
    <source>
        <dbReference type="PROSITE" id="PS50109"/>
    </source>
</evidence>
<dbReference type="SMART" id="SM00387">
    <property type="entry name" value="HATPase_c"/>
    <property type="match status" value="1"/>
</dbReference>
<evidence type="ECO:0000313" key="11">
    <source>
        <dbReference type="Proteomes" id="UP000663508"/>
    </source>
</evidence>
<keyword evidence="7" id="KW-1133">Transmembrane helix</keyword>
<dbReference type="InterPro" id="IPR003594">
    <property type="entry name" value="HATPase_dom"/>
</dbReference>
<dbReference type="PROSITE" id="PS50109">
    <property type="entry name" value="HIS_KIN"/>
    <property type="match status" value="1"/>
</dbReference>
<dbReference type="InterPro" id="IPR005467">
    <property type="entry name" value="His_kinase_dom"/>
</dbReference>
<dbReference type="Gene3D" id="1.10.287.130">
    <property type="match status" value="1"/>
</dbReference>
<dbReference type="SMART" id="SM00388">
    <property type="entry name" value="HisKA"/>
    <property type="match status" value="1"/>
</dbReference>
<gene>
    <name evidence="10" type="ORF">mvi_39100</name>
</gene>
<dbReference type="CDD" id="cd16922">
    <property type="entry name" value="HATPase_EvgS-ArcB-TorS-like"/>
    <property type="match status" value="1"/>
</dbReference>
<feature type="domain" description="PAS" evidence="9">
    <location>
        <begin position="210"/>
        <end position="273"/>
    </location>
</feature>
<dbReference type="RefSeq" id="WP_207178398.1">
    <property type="nucleotide sequence ID" value="NZ_AP024145.1"/>
</dbReference>
<dbReference type="SUPFAM" id="SSF55874">
    <property type="entry name" value="ATPase domain of HSP90 chaperone/DNA topoisomerase II/histidine kinase"/>
    <property type="match status" value="1"/>
</dbReference>
<feature type="transmembrane region" description="Helical" evidence="7">
    <location>
        <begin position="169"/>
        <end position="187"/>
    </location>
</feature>
<feature type="domain" description="Histidine kinase" evidence="8">
    <location>
        <begin position="355"/>
        <end position="579"/>
    </location>
</feature>
<dbReference type="EC" id="2.7.13.3" evidence="2"/>
<dbReference type="Pfam" id="PF00512">
    <property type="entry name" value="HisKA"/>
    <property type="match status" value="1"/>
</dbReference>
<dbReference type="CDD" id="cd00082">
    <property type="entry name" value="HisKA"/>
    <property type="match status" value="1"/>
</dbReference>
<keyword evidence="7" id="KW-0472">Membrane</keyword>